<protein>
    <submittedName>
        <fullName evidence="1">Uncharacterized protein</fullName>
    </submittedName>
</protein>
<evidence type="ECO:0000313" key="2">
    <source>
        <dbReference type="Proteomes" id="UP000239757"/>
    </source>
</evidence>
<organism evidence="1 2">
    <name type="scientific">Gossypium barbadense</name>
    <name type="common">Sea Island cotton</name>
    <name type="synonym">Hibiscus barbadensis</name>
    <dbReference type="NCBI Taxonomy" id="3634"/>
    <lineage>
        <taxon>Eukaryota</taxon>
        <taxon>Viridiplantae</taxon>
        <taxon>Streptophyta</taxon>
        <taxon>Embryophyta</taxon>
        <taxon>Tracheophyta</taxon>
        <taxon>Spermatophyta</taxon>
        <taxon>Magnoliopsida</taxon>
        <taxon>eudicotyledons</taxon>
        <taxon>Gunneridae</taxon>
        <taxon>Pentapetalae</taxon>
        <taxon>rosids</taxon>
        <taxon>malvids</taxon>
        <taxon>Malvales</taxon>
        <taxon>Malvaceae</taxon>
        <taxon>Malvoideae</taxon>
        <taxon>Gossypium</taxon>
    </lineage>
</organism>
<gene>
    <name evidence="1" type="ORF">GOBAR_AA25823</name>
</gene>
<proteinExistence type="predicted"/>
<dbReference type="Proteomes" id="UP000239757">
    <property type="component" value="Unassembled WGS sequence"/>
</dbReference>
<dbReference type="AlphaFoldDB" id="A0A2P5WUR9"/>
<sequence>MEVAFLAGFKCLSWGKEAALSLVFCINPSSVGLDYILLDDNSLDSYFMSRSVMFPTSRAHCMNDRDEEVPGDVIFGSFVRPLMGVP</sequence>
<evidence type="ECO:0000313" key="1">
    <source>
        <dbReference type="EMBL" id="PPR94844.1"/>
    </source>
</evidence>
<name>A0A2P5WUR9_GOSBA</name>
<reference evidence="1 2" key="1">
    <citation type="submission" date="2015-01" db="EMBL/GenBank/DDBJ databases">
        <title>Genome of allotetraploid Gossypium barbadense reveals genomic plasticity and fiber elongation in cotton evolution.</title>
        <authorList>
            <person name="Chen X."/>
            <person name="Liu X."/>
            <person name="Zhao B."/>
            <person name="Zheng H."/>
            <person name="Hu Y."/>
            <person name="Lu G."/>
            <person name="Yang C."/>
            <person name="Chen J."/>
            <person name="Shan C."/>
            <person name="Zhang L."/>
            <person name="Zhou Y."/>
            <person name="Wang L."/>
            <person name="Guo W."/>
            <person name="Bai Y."/>
            <person name="Ruan J."/>
            <person name="Shangguan X."/>
            <person name="Mao Y."/>
            <person name="Jiang J."/>
            <person name="Zhu Y."/>
            <person name="Lei J."/>
            <person name="Kang H."/>
            <person name="Chen S."/>
            <person name="He X."/>
            <person name="Wang R."/>
            <person name="Wang Y."/>
            <person name="Chen J."/>
            <person name="Wang L."/>
            <person name="Yu S."/>
            <person name="Wang B."/>
            <person name="Wei J."/>
            <person name="Song S."/>
            <person name="Lu X."/>
            <person name="Gao Z."/>
            <person name="Gu W."/>
            <person name="Deng X."/>
            <person name="Ma D."/>
            <person name="Wang S."/>
            <person name="Liang W."/>
            <person name="Fang L."/>
            <person name="Cai C."/>
            <person name="Zhu X."/>
            <person name="Zhou B."/>
            <person name="Zhang Y."/>
            <person name="Chen Z."/>
            <person name="Xu S."/>
            <person name="Zhu R."/>
            <person name="Wang S."/>
            <person name="Zhang T."/>
            <person name="Zhao G."/>
        </authorList>
    </citation>
    <scope>NUCLEOTIDE SEQUENCE [LARGE SCALE GENOMIC DNA]</scope>
    <source>
        <strain evidence="2">cv. Xinhai21</strain>
        <tissue evidence="1">Leaf</tissue>
    </source>
</reference>
<accession>A0A2P5WUR9</accession>
<dbReference type="EMBL" id="KZ666428">
    <property type="protein sequence ID" value="PPR94844.1"/>
    <property type="molecule type" value="Genomic_DNA"/>
</dbReference>